<feature type="non-terminal residue" evidence="1">
    <location>
        <position position="87"/>
    </location>
</feature>
<dbReference type="GO" id="GO:0005525">
    <property type="term" value="F:GTP binding"/>
    <property type="evidence" value="ECO:0007669"/>
    <property type="project" value="InterPro"/>
</dbReference>
<dbReference type="GO" id="GO:0043024">
    <property type="term" value="F:ribosomal small subunit binding"/>
    <property type="evidence" value="ECO:0007669"/>
    <property type="project" value="TreeGrafter"/>
</dbReference>
<dbReference type="GO" id="GO:0000028">
    <property type="term" value="P:ribosomal small subunit assembly"/>
    <property type="evidence" value="ECO:0007669"/>
    <property type="project" value="TreeGrafter"/>
</dbReference>
<name>A0A061SB80_9CHLO</name>
<dbReference type="AlphaFoldDB" id="A0A061SB80"/>
<sequence length="87" mass="9894">TDALLEVLASCAKRRPWEFPKDAKTDRSPAMVALEVTREKLFQRLNKELPYRCTVAHVSWRTLKDGSIRVEQEIQVGTEAQRGIVVG</sequence>
<dbReference type="EMBL" id="GBEZ01005258">
    <property type="protein sequence ID" value="JAC80026.1"/>
    <property type="molecule type" value="Transcribed_RNA"/>
</dbReference>
<dbReference type="GO" id="GO:0019843">
    <property type="term" value="F:rRNA binding"/>
    <property type="evidence" value="ECO:0007669"/>
    <property type="project" value="TreeGrafter"/>
</dbReference>
<organism evidence="1">
    <name type="scientific">Tetraselmis sp. GSL018</name>
    <dbReference type="NCBI Taxonomy" id="582737"/>
    <lineage>
        <taxon>Eukaryota</taxon>
        <taxon>Viridiplantae</taxon>
        <taxon>Chlorophyta</taxon>
        <taxon>core chlorophytes</taxon>
        <taxon>Chlorodendrophyceae</taxon>
        <taxon>Chlorodendrales</taxon>
        <taxon>Chlorodendraceae</taxon>
        <taxon>Tetraselmis</taxon>
    </lineage>
</organism>
<dbReference type="SUPFAM" id="SSF54814">
    <property type="entry name" value="Prokaryotic type KH domain (KH-domain type II)"/>
    <property type="match status" value="1"/>
</dbReference>
<dbReference type="InterPro" id="IPR005662">
    <property type="entry name" value="GTPase_Era-like"/>
</dbReference>
<evidence type="ECO:0000313" key="1">
    <source>
        <dbReference type="EMBL" id="JAC80026.1"/>
    </source>
</evidence>
<reference evidence="1" key="1">
    <citation type="submission" date="2014-05" db="EMBL/GenBank/DDBJ databases">
        <title>The transcriptome of the halophilic microalga Tetraselmis sp. GSL018 isolated from the Great Salt Lake, Utah.</title>
        <authorList>
            <person name="Jinkerson R.E."/>
            <person name="D'Adamo S."/>
            <person name="Posewitz M.C."/>
        </authorList>
    </citation>
    <scope>NUCLEOTIDE SEQUENCE</scope>
    <source>
        <strain evidence="1">GSL018</strain>
    </source>
</reference>
<dbReference type="PANTHER" id="PTHR42698:SF1">
    <property type="entry name" value="GTPASE ERA, MITOCHONDRIAL"/>
    <property type="match status" value="1"/>
</dbReference>
<dbReference type="InterPro" id="IPR009019">
    <property type="entry name" value="KH_sf_prok-type"/>
</dbReference>
<feature type="non-terminal residue" evidence="1">
    <location>
        <position position="1"/>
    </location>
</feature>
<dbReference type="InterPro" id="IPR015946">
    <property type="entry name" value="KH_dom-like_a/b"/>
</dbReference>
<proteinExistence type="predicted"/>
<dbReference type="CDD" id="cd22534">
    <property type="entry name" value="KH-II_Era"/>
    <property type="match status" value="1"/>
</dbReference>
<dbReference type="Gene3D" id="3.30.300.20">
    <property type="match status" value="1"/>
</dbReference>
<gene>
    <name evidence="1" type="ORF">TSPGSL018_11240</name>
</gene>
<protein>
    <submittedName>
        <fullName evidence="1">Gtpase era</fullName>
    </submittedName>
</protein>
<accession>A0A061SB80</accession>
<dbReference type="PANTHER" id="PTHR42698">
    <property type="entry name" value="GTPASE ERA"/>
    <property type="match status" value="1"/>
</dbReference>